<dbReference type="Proteomes" id="UP000499080">
    <property type="component" value="Unassembled WGS sequence"/>
</dbReference>
<comment type="caution">
    <text evidence="1">The sequence shown here is derived from an EMBL/GenBank/DDBJ whole genome shotgun (WGS) entry which is preliminary data.</text>
</comment>
<reference evidence="1 2" key="1">
    <citation type="journal article" date="2019" name="Sci. Rep.">
        <title>Orb-weaving spider Araneus ventricosus genome elucidates the spidroin gene catalogue.</title>
        <authorList>
            <person name="Kono N."/>
            <person name="Nakamura H."/>
            <person name="Ohtoshi R."/>
            <person name="Moran D.A.P."/>
            <person name="Shinohara A."/>
            <person name="Yoshida Y."/>
            <person name="Fujiwara M."/>
            <person name="Mori M."/>
            <person name="Tomita M."/>
            <person name="Arakawa K."/>
        </authorList>
    </citation>
    <scope>NUCLEOTIDE SEQUENCE [LARGE SCALE GENOMIC DNA]</scope>
</reference>
<evidence type="ECO:0000313" key="2">
    <source>
        <dbReference type="Proteomes" id="UP000499080"/>
    </source>
</evidence>
<gene>
    <name evidence="1" type="ORF">AVEN_79646_1</name>
</gene>
<sequence length="229" mass="26389">MRDPRSASLPGAPTWALTQLRDILGTAGKSYPVLFPYLSVCFAVLVGRESDFFRFPREWFCKEYPEFCENPPDALLLCWNHLHLCKSNFSDIMTPKIGYYSEEASDEMIKLLWDSFLNYSERYMFQVRNLHSNSGNTWKQVPTIVQDPFPHLSMNVAEGLYLKCVSLNLHLAGKSEEEFEEIFVMDSRRRFHSRVRNLTEGLLQGLLLAANHTRRSQTPAQVSPSSDEV</sequence>
<dbReference type="AlphaFoldDB" id="A0A4Y2K592"/>
<dbReference type="OrthoDB" id="6437007at2759"/>
<keyword evidence="2" id="KW-1185">Reference proteome</keyword>
<dbReference type="EMBL" id="BGPR01004170">
    <property type="protein sequence ID" value="GBM96716.1"/>
    <property type="molecule type" value="Genomic_DNA"/>
</dbReference>
<organism evidence="1 2">
    <name type="scientific">Araneus ventricosus</name>
    <name type="common">Orbweaver spider</name>
    <name type="synonym">Epeira ventricosa</name>
    <dbReference type="NCBI Taxonomy" id="182803"/>
    <lineage>
        <taxon>Eukaryota</taxon>
        <taxon>Metazoa</taxon>
        <taxon>Ecdysozoa</taxon>
        <taxon>Arthropoda</taxon>
        <taxon>Chelicerata</taxon>
        <taxon>Arachnida</taxon>
        <taxon>Araneae</taxon>
        <taxon>Araneomorphae</taxon>
        <taxon>Entelegynae</taxon>
        <taxon>Araneoidea</taxon>
        <taxon>Araneidae</taxon>
        <taxon>Araneus</taxon>
    </lineage>
</organism>
<protein>
    <submittedName>
        <fullName evidence="1">Uncharacterized protein</fullName>
    </submittedName>
</protein>
<evidence type="ECO:0000313" key="1">
    <source>
        <dbReference type="EMBL" id="GBM96716.1"/>
    </source>
</evidence>
<name>A0A4Y2K592_ARAVE</name>
<accession>A0A4Y2K592</accession>
<proteinExistence type="predicted"/>